<feature type="domain" description="Uracil-DNA glycosylase-like" evidence="1">
    <location>
        <begin position="29"/>
        <end position="189"/>
    </location>
</feature>
<dbReference type="PANTHER" id="PTHR42160">
    <property type="entry name" value="URACIL-DNA GLYCOSYLASE SUPERFAMILY PROTEIN"/>
    <property type="match status" value="1"/>
</dbReference>
<dbReference type="InterPro" id="IPR047124">
    <property type="entry name" value="HI_0220.2"/>
</dbReference>
<dbReference type="SMART" id="SM00986">
    <property type="entry name" value="UDG"/>
    <property type="match status" value="1"/>
</dbReference>
<dbReference type="RefSeq" id="WP_094409528.1">
    <property type="nucleotide sequence ID" value="NZ_BMJZ01000002.1"/>
</dbReference>
<accession>A0A255XLY7</accession>
<reference evidence="2 3" key="1">
    <citation type="submission" date="2017-07" db="EMBL/GenBank/DDBJ databases">
        <title>Elstera cyanobacteriorum sp. nov., a novel bacterium isolated from cyanobacterial aggregates in a eutrophic lake.</title>
        <authorList>
            <person name="Cai H."/>
        </authorList>
    </citation>
    <scope>NUCLEOTIDE SEQUENCE [LARGE SCALE GENOMIC DNA]</scope>
    <source>
        <strain evidence="2 3">TH019</strain>
    </source>
</reference>
<evidence type="ECO:0000313" key="3">
    <source>
        <dbReference type="Proteomes" id="UP000216361"/>
    </source>
</evidence>
<gene>
    <name evidence="2" type="ORF">CHR90_13425</name>
</gene>
<comment type="caution">
    <text evidence="2">The sequence shown here is derived from an EMBL/GenBank/DDBJ whole genome shotgun (WGS) entry which is preliminary data.</text>
</comment>
<proteinExistence type="predicted"/>
<keyword evidence="3" id="KW-1185">Reference proteome</keyword>
<organism evidence="2 3">
    <name type="scientific">Elstera cyanobacteriorum</name>
    <dbReference type="NCBI Taxonomy" id="2022747"/>
    <lineage>
        <taxon>Bacteria</taxon>
        <taxon>Pseudomonadati</taxon>
        <taxon>Pseudomonadota</taxon>
        <taxon>Alphaproteobacteria</taxon>
        <taxon>Rhodospirillales</taxon>
        <taxon>Rhodospirillaceae</taxon>
        <taxon>Elstera</taxon>
    </lineage>
</organism>
<dbReference type="EMBL" id="NOXS01000033">
    <property type="protein sequence ID" value="OYQ17966.1"/>
    <property type="molecule type" value="Genomic_DNA"/>
</dbReference>
<dbReference type="Proteomes" id="UP000216361">
    <property type="component" value="Unassembled WGS sequence"/>
</dbReference>
<dbReference type="InterPro" id="IPR005122">
    <property type="entry name" value="Uracil-DNA_glycosylase-like"/>
</dbReference>
<dbReference type="PANTHER" id="PTHR42160:SF1">
    <property type="entry name" value="URACIL-DNA GLYCOSYLASE SUPERFAMILY PROTEIN"/>
    <property type="match status" value="1"/>
</dbReference>
<evidence type="ECO:0000313" key="2">
    <source>
        <dbReference type="EMBL" id="OYQ17966.1"/>
    </source>
</evidence>
<dbReference type="AlphaFoldDB" id="A0A255XLY7"/>
<dbReference type="Pfam" id="PF03167">
    <property type="entry name" value="UDG"/>
    <property type="match status" value="1"/>
</dbReference>
<dbReference type="Gene3D" id="3.40.470.10">
    <property type="entry name" value="Uracil-DNA glycosylase-like domain"/>
    <property type="match status" value="1"/>
</dbReference>
<evidence type="ECO:0000259" key="1">
    <source>
        <dbReference type="SMART" id="SM00986"/>
    </source>
</evidence>
<dbReference type="SUPFAM" id="SSF52141">
    <property type="entry name" value="Uracil-DNA glycosylase-like"/>
    <property type="match status" value="1"/>
</dbReference>
<protein>
    <submittedName>
        <fullName evidence="2">Uracil-DNA glycosylase</fullName>
    </submittedName>
</protein>
<dbReference type="InterPro" id="IPR036895">
    <property type="entry name" value="Uracil-DNA_glycosylase-like_sf"/>
</dbReference>
<dbReference type="OrthoDB" id="9789139at2"/>
<dbReference type="SMART" id="SM00987">
    <property type="entry name" value="UreE_C"/>
    <property type="match status" value="1"/>
</dbReference>
<name>A0A255XLY7_9PROT</name>
<sequence>MTASDLPGLLAAVRGCAACADLPLGPRPVVQLGPAARLLIIGQAPGTKVHATGLPFNDPSGDTLRRWLGMDRATFYDPAQVALTPMGFCYPGKLGSGDAPPRTACAPLWHARLHAHLTDLRVTILLGRYALSAYLPERAKLSVTEAVRTGPQPHPHYGLLWPLPHPSPRNRRWLRENPWVEATVIPALRAALGRNA</sequence>
<dbReference type="CDD" id="cd10033">
    <property type="entry name" value="UDG_like"/>
    <property type="match status" value="1"/>
</dbReference>